<evidence type="ECO:0008006" key="2">
    <source>
        <dbReference type="Google" id="ProtNLM"/>
    </source>
</evidence>
<dbReference type="EMBL" id="BARW01028514">
    <property type="protein sequence ID" value="GAJ13752.1"/>
    <property type="molecule type" value="Genomic_DNA"/>
</dbReference>
<feature type="non-terminal residue" evidence="1">
    <location>
        <position position="1"/>
    </location>
</feature>
<dbReference type="AlphaFoldDB" id="X1VAD8"/>
<reference evidence="1" key="1">
    <citation type="journal article" date="2014" name="Front. Microbiol.">
        <title>High frequency of phylogenetically diverse reductive dehalogenase-homologous genes in deep subseafloor sedimentary metagenomes.</title>
        <authorList>
            <person name="Kawai M."/>
            <person name="Futagami T."/>
            <person name="Toyoda A."/>
            <person name="Takaki Y."/>
            <person name="Nishi S."/>
            <person name="Hori S."/>
            <person name="Arai W."/>
            <person name="Tsubouchi T."/>
            <person name="Morono Y."/>
            <person name="Uchiyama I."/>
            <person name="Ito T."/>
            <person name="Fujiyama A."/>
            <person name="Inagaki F."/>
            <person name="Takami H."/>
        </authorList>
    </citation>
    <scope>NUCLEOTIDE SEQUENCE</scope>
    <source>
        <strain evidence="1">Expedition CK06-06</strain>
    </source>
</reference>
<gene>
    <name evidence="1" type="ORF">S12H4_46022</name>
</gene>
<comment type="caution">
    <text evidence="1">The sequence shown here is derived from an EMBL/GenBank/DDBJ whole genome shotgun (WGS) entry which is preliminary data.</text>
</comment>
<name>X1VAD8_9ZZZZ</name>
<sequence>NVKQFIDGYEAVNGSDAAHVKYRLIKRDGSGTFRNPLQAADYEESSDLDLPGGGYIKNIVWEDLLSLQFIGSDNTGLATSHLYDYFYVHDAGEVNILLASGAWHYGAMAGVAYLYSRDDATASAPDVGGRLEFILPPAVVGVTNAATGTTPTSAILNGTLEDDLEEVWEVRFQWGRTEEYGNETPWQAGFSTGDTFNQLINTLEPGTLYHFRAQAKTLAFGTLNGADVAFWTLKPSMGKGYAFSRPLHIKRTT</sequence>
<evidence type="ECO:0000313" key="1">
    <source>
        <dbReference type="EMBL" id="GAJ13752.1"/>
    </source>
</evidence>
<accession>X1VAD8</accession>
<protein>
    <recommendedName>
        <fullName evidence="2">Fibronectin type-III domain-containing protein</fullName>
    </recommendedName>
</protein>
<proteinExistence type="predicted"/>
<organism evidence="1">
    <name type="scientific">marine sediment metagenome</name>
    <dbReference type="NCBI Taxonomy" id="412755"/>
    <lineage>
        <taxon>unclassified sequences</taxon>
        <taxon>metagenomes</taxon>
        <taxon>ecological metagenomes</taxon>
    </lineage>
</organism>
<feature type="non-terminal residue" evidence="1">
    <location>
        <position position="253"/>
    </location>
</feature>